<dbReference type="InterPro" id="IPR003661">
    <property type="entry name" value="HisK_dim/P_dom"/>
</dbReference>
<dbReference type="SMART" id="SM00387">
    <property type="entry name" value="HATPase_c"/>
    <property type="match status" value="1"/>
</dbReference>
<dbReference type="SMART" id="SM00388">
    <property type="entry name" value="HisKA"/>
    <property type="match status" value="1"/>
</dbReference>
<comment type="catalytic activity">
    <reaction evidence="1">
        <text>ATP + protein L-histidine = ADP + protein N-phospho-L-histidine.</text>
        <dbReference type="EC" id="2.7.13.3"/>
    </reaction>
</comment>
<keyword evidence="5" id="KW-0547">Nucleotide-binding</keyword>
<keyword evidence="6 11" id="KW-0418">Kinase</keyword>
<keyword evidence="9" id="KW-0472">Membrane</keyword>
<keyword evidence="7" id="KW-0067">ATP-binding</keyword>
<dbReference type="PANTHER" id="PTHR43065:SF53">
    <property type="entry name" value="SPORULATION KINASE B"/>
    <property type="match status" value="1"/>
</dbReference>
<evidence type="ECO:0000256" key="2">
    <source>
        <dbReference type="ARBA" id="ARBA00012438"/>
    </source>
</evidence>
<sequence length="424" mass="47857">MELIRDLMIQIAIIILPLFLYEAIRLNRYQEMPPKPNRYFIMFLSSITLVLSMTYSICFGDVCGYNFHPIPIVSGFLYGGIVGLFPAVIFVAYEWALKGINLLPVIEVIFLLIVPLFLSKKWSLFSRDKKLILAFMISSLYVLVSLVIGMINVLLETGFTPYVSHLYSGYIFASLIMVMTMVFQVYLTEYLNENAILRTEMQKSEKLNIVSELAASVAHEVRNPLTVVRGFIQLLESTEDVKNKDYMRLVLAELDRAEQIISDYLNLARPQIEKKEHICLSAQLIEMTTLMSSFAAMQGVYLQVEISESLYTIGDKTKLKQAIMNVVKNGIEAIQGNKGYLKVTAMQKDETIVIRVKDSGVGMTKEQLARLGQPYYSLKEKGTGLGLMVTFSILQAHNGTLEYKSESGKGTEAIIILPAVRNKE</sequence>
<dbReference type="GO" id="GO:0004673">
    <property type="term" value="F:protein histidine kinase activity"/>
    <property type="evidence" value="ECO:0007669"/>
    <property type="project" value="UniProtKB-EC"/>
</dbReference>
<dbReference type="EC" id="2.7.13.3" evidence="2"/>
<dbReference type="InterPro" id="IPR004358">
    <property type="entry name" value="Sig_transdc_His_kin-like_C"/>
</dbReference>
<accession>A0A7T2QJX8</accession>
<keyword evidence="9" id="KW-1133">Transmembrane helix</keyword>
<dbReference type="PRINTS" id="PR00344">
    <property type="entry name" value="BCTRLSENSOR"/>
</dbReference>
<feature type="transmembrane region" description="Helical" evidence="9">
    <location>
        <begin position="131"/>
        <end position="155"/>
    </location>
</feature>
<dbReference type="Gene3D" id="3.30.565.10">
    <property type="entry name" value="Histidine kinase-like ATPase, C-terminal domain"/>
    <property type="match status" value="1"/>
</dbReference>
<feature type="transmembrane region" description="Helical" evidence="9">
    <location>
        <begin position="70"/>
        <end position="93"/>
    </location>
</feature>
<dbReference type="PANTHER" id="PTHR43065">
    <property type="entry name" value="SENSOR HISTIDINE KINASE"/>
    <property type="match status" value="1"/>
</dbReference>
<dbReference type="Proteomes" id="UP000594791">
    <property type="component" value="Chromosome"/>
</dbReference>
<feature type="transmembrane region" description="Helical" evidence="9">
    <location>
        <begin position="167"/>
        <end position="188"/>
    </location>
</feature>
<gene>
    <name evidence="11" type="primary">kinB</name>
    <name evidence="11" type="ORF">I6G77_12380</name>
</gene>
<evidence type="ECO:0000256" key="9">
    <source>
        <dbReference type="SAM" id="Phobius"/>
    </source>
</evidence>
<dbReference type="CDD" id="cd00082">
    <property type="entry name" value="HisKA"/>
    <property type="match status" value="1"/>
</dbReference>
<dbReference type="InterPro" id="IPR036097">
    <property type="entry name" value="HisK_dim/P_sf"/>
</dbReference>
<reference evidence="11 12" key="1">
    <citation type="submission" date="2020-12" db="EMBL/GenBank/DDBJ databases">
        <title>FDA dAtabase for Regulatory Grade micrObial Sequences (FDA-ARGOS): Supporting development and validation of Infectious Disease Dx tests.</title>
        <authorList>
            <person name="Nelson B."/>
            <person name="Plummer A."/>
            <person name="Tallon L."/>
            <person name="Sadzewicz L."/>
            <person name="Zhao X."/>
            <person name="Boylan J."/>
            <person name="Ott S."/>
            <person name="Bowen H."/>
            <person name="Vavikolanu K."/>
            <person name="Mehta A."/>
            <person name="Aluvathingal J."/>
            <person name="Nadendla S."/>
            <person name="Myers T."/>
            <person name="Yan Y."/>
            <person name="Sichtig H."/>
        </authorList>
    </citation>
    <scope>NUCLEOTIDE SEQUENCE [LARGE SCALE GENOMIC DNA]</scope>
    <source>
        <strain evidence="11 12">FDAARGOS_920</strain>
    </source>
</reference>
<keyword evidence="4 11" id="KW-0808">Transferase</keyword>
<organism evidence="11 12">
    <name type="scientific">Bacillus tropicus</name>
    <dbReference type="NCBI Taxonomy" id="2026188"/>
    <lineage>
        <taxon>Bacteria</taxon>
        <taxon>Bacillati</taxon>
        <taxon>Bacillota</taxon>
        <taxon>Bacilli</taxon>
        <taxon>Bacillales</taxon>
        <taxon>Bacillaceae</taxon>
        <taxon>Bacillus</taxon>
        <taxon>Bacillus cereus group</taxon>
    </lineage>
</organism>
<protein>
    <recommendedName>
        <fullName evidence="2">histidine kinase</fullName>
        <ecNumber evidence="2">2.7.13.3</ecNumber>
    </recommendedName>
</protein>
<evidence type="ECO:0000313" key="12">
    <source>
        <dbReference type="Proteomes" id="UP000594791"/>
    </source>
</evidence>
<evidence type="ECO:0000256" key="5">
    <source>
        <dbReference type="ARBA" id="ARBA00022741"/>
    </source>
</evidence>
<dbReference type="PROSITE" id="PS50109">
    <property type="entry name" value="HIS_KIN"/>
    <property type="match status" value="1"/>
</dbReference>
<dbReference type="SUPFAM" id="SSF55874">
    <property type="entry name" value="ATPase domain of HSP90 chaperone/DNA topoisomerase II/histidine kinase"/>
    <property type="match status" value="1"/>
</dbReference>
<evidence type="ECO:0000256" key="1">
    <source>
        <dbReference type="ARBA" id="ARBA00000085"/>
    </source>
</evidence>
<feature type="transmembrane region" description="Helical" evidence="9">
    <location>
        <begin position="39"/>
        <end position="58"/>
    </location>
</feature>
<proteinExistence type="predicted"/>
<evidence type="ECO:0000259" key="10">
    <source>
        <dbReference type="PROSITE" id="PS50109"/>
    </source>
</evidence>
<feature type="domain" description="Histidine kinase" evidence="10">
    <location>
        <begin position="216"/>
        <end position="421"/>
    </location>
</feature>
<dbReference type="Pfam" id="PF00512">
    <property type="entry name" value="HisKA"/>
    <property type="match status" value="1"/>
</dbReference>
<evidence type="ECO:0000256" key="4">
    <source>
        <dbReference type="ARBA" id="ARBA00022679"/>
    </source>
</evidence>
<keyword evidence="3" id="KW-0597">Phosphoprotein</keyword>
<evidence type="ECO:0000256" key="3">
    <source>
        <dbReference type="ARBA" id="ARBA00022553"/>
    </source>
</evidence>
<dbReference type="RefSeq" id="WP_042514717.1">
    <property type="nucleotide sequence ID" value="NZ_CP065739.1"/>
</dbReference>
<dbReference type="InterPro" id="IPR036890">
    <property type="entry name" value="HATPase_C_sf"/>
</dbReference>
<dbReference type="Gene3D" id="1.10.287.130">
    <property type="match status" value="1"/>
</dbReference>
<keyword evidence="12" id="KW-1185">Reference proteome</keyword>
<name>A0A7T2QJX8_9BACI</name>
<evidence type="ECO:0000256" key="8">
    <source>
        <dbReference type="ARBA" id="ARBA00023012"/>
    </source>
</evidence>
<dbReference type="Pfam" id="PF02518">
    <property type="entry name" value="HATPase_c"/>
    <property type="match status" value="1"/>
</dbReference>
<evidence type="ECO:0000313" key="11">
    <source>
        <dbReference type="EMBL" id="QPR79946.1"/>
    </source>
</evidence>
<keyword evidence="9" id="KW-0812">Transmembrane</keyword>
<evidence type="ECO:0000256" key="7">
    <source>
        <dbReference type="ARBA" id="ARBA00022840"/>
    </source>
</evidence>
<dbReference type="InterPro" id="IPR003594">
    <property type="entry name" value="HATPase_dom"/>
</dbReference>
<dbReference type="InterPro" id="IPR005467">
    <property type="entry name" value="His_kinase_dom"/>
</dbReference>
<feature type="transmembrane region" description="Helical" evidence="9">
    <location>
        <begin position="7"/>
        <end position="24"/>
    </location>
</feature>
<dbReference type="EMBL" id="CP065739">
    <property type="protein sequence ID" value="QPR79946.1"/>
    <property type="molecule type" value="Genomic_DNA"/>
</dbReference>
<keyword evidence="8" id="KW-0902">Two-component regulatory system</keyword>
<dbReference type="SUPFAM" id="SSF47384">
    <property type="entry name" value="Homodimeric domain of signal transducing histidine kinase"/>
    <property type="match status" value="1"/>
</dbReference>
<evidence type="ECO:0000256" key="6">
    <source>
        <dbReference type="ARBA" id="ARBA00022777"/>
    </source>
</evidence>
<feature type="transmembrane region" description="Helical" evidence="9">
    <location>
        <begin position="99"/>
        <end position="119"/>
    </location>
</feature>